<feature type="region of interest" description="Disordered" evidence="1">
    <location>
        <begin position="1"/>
        <end position="42"/>
    </location>
</feature>
<reference evidence="3" key="1">
    <citation type="submission" date="2023-07" db="EMBL/GenBank/DDBJ databases">
        <authorList>
            <person name="Deng Y."/>
            <person name="Zhang Y.-Q."/>
        </authorList>
    </citation>
    <scope>NUCLEOTIDE SEQUENCE [LARGE SCALE GENOMIC DNA]</scope>
    <source>
        <strain evidence="3">CPCC 205710</strain>
    </source>
</reference>
<feature type="compositionally biased region" description="Basic and acidic residues" evidence="1">
    <location>
        <begin position="1"/>
        <end position="15"/>
    </location>
</feature>
<comment type="caution">
    <text evidence="2">The sequence shown here is derived from an EMBL/GenBank/DDBJ whole genome shotgun (WGS) entry which is preliminary data.</text>
</comment>
<protein>
    <submittedName>
        <fullName evidence="2">Uncharacterized protein</fullName>
    </submittedName>
</protein>
<dbReference type="Proteomes" id="UP001206639">
    <property type="component" value="Unassembled WGS sequence"/>
</dbReference>
<evidence type="ECO:0000313" key="3">
    <source>
        <dbReference type="Proteomes" id="UP001206639"/>
    </source>
</evidence>
<keyword evidence="3" id="KW-1185">Reference proteome</keyword>
<name>A0ABT2MB25_9MYCO</name>
<sequence>MRRVVPDERRVEHRNGSALRGTGLTTSMTPTMQVGNAYAHVD</sequence>
<accession>A0ABT2MB25</accession>
<gene>
    <name evidence="2" type="ORF">N4S67_09300</name>
</gene>
<evidence type="ECO:0000256" key="1">
    <source>
        <dbReference type="SAM" id="MobiDB-lite"/>
    </source>
</evidence>
<evidence type="ECO:0000313" key="2">
    <source>
        <dbReference type="EMBL" id="MCT7658615.1"/>
    </source>
</evidence>
<dbReference type="RefSeq" id="WP_260992657.1">
    <property type="nucleotide sequence ID" value="NZ_JAODWD010000002.1"/>
</dbReference>
<organism evidence="2 3">
    <name type="scientific">Mycobacterium deserti</name>
    <dbReference type="NCBI Taxonomy" id="2978347"/>
    <lineage>
        <taxon>Bacteria</taxon>
        <taxon>Bacillati</taxon>
        <taxon>Actinomycetota</taxon>
        <taxon>Actinomycetes</taxon>
        <taxon>Mycobacteriales</taxon>
        <taxon>Mycobacteriaceae</taxon>
        <taxon>Mycobacterium</taxon>
    </lineage>
</organism>
<feature type="compositionally biased region" description="Polar residues" evidence="1">
    <location>
        <begin position="23"/>
        <end position="34"/>
    </location>
</feature>
<dbReference type="EMBL" id="JAODWD010000002">
    <property type="protein sequence ID" value="MCT7658615.1"/>
    <property type="molecule type" value="Genomic_DNA"/>
</dbReference>
<proteinExistence type="predicted"/>